<comment type="caution">
    <text evidence="2">The sequence shown here is derived from an EMBL/GenBank/DDBJ whole genome shotgun (WGS) entry which is preliminary data.</text>
</comment>
<evidence type="ECO:0000313" key="2">
    <source>
        <dbReference type="EMBL" id="MBE4752410.1"/>
    </source>
</evidence>
<dbReference type="PANTHER" id="PTHR43364">
    <property type="entry name" value="NADH-SPECIFIC METHYLGLYOXAL REDUCTASE-RELATED"/>
    <property type="match status" value="1"/>
</dbReference>
<proteinExistence type="predicted"/>
<protein>
    <submittedName>
        <fullName evidence="2">Aldo/keto reductase</fullName>
    </submittedName>
</protein>
<accession>A0ABR9PWU9</accession>
<dbReference type="InterPro" id="IPR050523">
    <property type="entry name" value="AKR_Detox_Biosynth"/>
</dbReference>
<gene>
    <name evidence="2" type="ORF">G4177_30010</name>
</gene>
<evidence type="ECO:0000259" key="1">
    <source>
        <dbReference type="Pfam" id="PF00248"/>
    </source>
</evidence>
<reference evidence="2 3" key="1">
    <citation type="submission" date="2020-02" db="EMBL/GenBank/DDBJ databases">
        <authorList>
            <person name="Babadi Z.K."/>
            <person name="Risdian C."/>
            <person name="Ebrahimipour G.H."/>
            <person name="Wink J."/>
        </authorList>
    </citation>
    <scope>NUCLEOTIDE SEQUENCE [LARGE SCALE GENOMIC DNA]</scope>
    <source>
        <strain evidence="2 3">ZKHCc1 1396</strain>
    </source>
</reference>
<dbReference type="SUPFAM" id="SSF51430">
    <property type="entry name" value="NAD(P)-linked oxidoreductase"/>
    <property type="match status" value="1"/>
</dbReference>
<dbReference type="PANTHER" id="PTHR43364:SF6">
    <property type="entry name" value="OXIDOREDUCTASE-RELATED"/>
    <property type="match status" value="1"/>
</dbReference>
<dbReference type="InterPro" id="IPR023210">
    <property type="entry name" value="NADP_OxRdtase_dom"/>
</dbReference>
<dbReference type="PRINTS" id="PR00069">
    <property type="entry name" value="ALDKETRDTASE"/>
</dbReference>
<keyword evidence="3" id="KW-1185">Reference proteome</keyword>
<name>A0ABR9PWU9_9BACT</name>
<organism evidence="2 3">
    <name type="scientific">Corallococcus soli</name>
    <dbReference type="NCBI Taxonomy" id="2710757"/>
    <lineage>
        <taxon>Bacteria</taxon>
        <taxon>Pseudomonadati</taxon>
        <taxon>Myxococcota</taxon>
        <taxon>Myxococcia</taxon>
        <taxon>Myxococcales</taxon>
        <taxon>Cystobacterineae</taxon>
        <taxon>Myxococcaceae</taxon>
        <taxon>Corallococcus</taxon>
    </lineage>
</organism>
<dbReference type="Gene3D" id="3.20.20.100">
    <property type="entry name" value="NADP-dependent oxidoreductase domain"/>
    <property type="match status" value="1"/>
</dbReference>
<sequence length="322" mass="34685">MASQAVTKRKLGTTGLEVFPLCLGGNVFGWTSDEATSFAVLDAFIEGGGDFIDTADVYSRWIPGHQGGESETVLGRWMASRKARDRVVVATKVGAETALGKGLTREHIEKSVEASLRRLGVERIDLYYAHYDDPNTPLEETLRAFDALVKAGKVKALGLSNHTAERAAEALATQQRLGLARYQVLQPEYNLVERSRFEDALQPLSQTEGLAVAPYFGLASGFLTGKYQEGQPPPKSQRADGVLKKYGNAKGWAVVAALKQVARRRGATEAQVALAWLATRPTVVAPIASATSVPQVKELLGAFSVKLEADDLRELDGASSKA</sequence>
<dbReference type="RefSeq" id="WP_193429605.1">
    <property type="nucleotide sequence ID" value="NZ_CBCSIP010000080.1"/>
</dbReference>
<dbReference type="InterPro" id="IPR036812">
    <property type="entry name" value="NAD(P)_OxRdtase_dom_sf"/>
</dbReference>
<dbReference type="InterPro" id="IPR020471">
    <property type="entry name" value="AKR"/>
</dbReference>
<dbReference type="Proteomes" id="UP001516472">
    <property type="component" value="Unassembled WGS sequence"/>
</dbReference>
<dbReference type="Pfam" id="PF00248">
    <property type="entry name" value="Aldo_ket_red"/>
    <property type="match status" value="1"/>
</dbReference>
<dbReference type="CDD" id="cd19081">
    <property type="entry name" value="AKR_AKR9C1"/>
    <property type="match status" value="1"/>
</dbReference>
<feature type="domain" description="NADP-dependent oxidoreductase" evidence="1">
    <location>
        <begin position="20"/>
        <end position="318"/>
    </location>
</feature>
<dbReference type="EMBL" id="JAAIYO010000012">
    <property type="protein sequence ID" value="MBE4752410.1"/>
    <property type="molecule type" value="Genomic_DNA"/>
</dbReference>
<evidence type="ECO:0000313" key="3">
    <source>
        <dbReference type="Proteomes" id="UP001516472"/>
    </source>
</evidence>